<reference evidence="2" key="1">
    <citation type="submission" date="2016-11" db="UniProtKB">
        <authorList>
            <consortium name="WormBaseParasite"/>
        </authorList>
    </citation>
    <scope>IDENTIFICATION</scope>
</reference>
<protein>
    <submittedName>
        <fullName evidence="2">Uncharacterized protein</fullName>
    </submittedName>
</protein>
<sequence length="86" mass="9289">MSFTADPIHSPIIQAKRDLCCLTVTLTIPCIKAPFAVVVWSNRSINSSVCHSCSVGAPCGFRDRSRLSDTVPWIVAQQSAPCAARQ</sequence>
<name>A0A1I8AQL9_9BILA</name>
<accession>A0A1I8AQL9</accession>
<evidence type="ECO:0000313" key="1">
    <source>
        <dbReference type="Proteomes" id="UP000095287"/>
    </source>
</evidence>
<organism evidence="1 2">
    <name type="scientific">Steinernema glaseri</name>
    <dbReference type="NCBI Taxonomy" id="37863"/>
    <lineage>
        <taxon>Eukaryota</taxon>
        <taxon>Metazoa</taxon>
        <taxon>Ecdysozoa</taxon>
        <taxon>Nematoda</taxon>
        <taxon>Chromadorea</taxon>
        <taxon>Rhabditida</taxon>
        <taxon>Tylenchina</taxon>
        <taxon>Panagrolaimomorpha</taxon>
        <taxon>Strongyloidoidea</taxon>
        <taxon>Steinernematidae</taxon>
        <taxon>Steinernema</taxon>
    </lineage>
</organism>
<proteinExistence type="predicted"/>
<dbReference type="Proteomes" id="UP000095287">
    <property type="component" value="Unplaced"/>
</dbReference>
<evidence type="ECO:0000313" key="2">
    <source>
        <dbReference type="WBParaSite" id="L893_g845.t1"/>
    </source>
</evidence>
<keyword evidence="1" id="KW-1185">Reference proteome</keyword>
<dbReference type="AlphaFoldDB" id="A0A1I8AQL9"/>
<dbReference type="WBParaSite" id="L893_g845.t1">
    <property type="protein sequence ID" value="L893_g845.t1"/>
    <property type="gene ID" value="L893_g845"/>
</dbReference>